<feature type="transmembrane region" description="Helical" evidence="1">
    <location>
        <begin position="367"/>
        <end position="385"/>
    </location>
</feature>
<feature type="transmembrane region" description="Helical" evidence="1">
    <location>
        <begin position="26"/>
        <end position="47"/>
    </location>
</feature>
<protein>
    <submittedName>
        <fullName evidence="2">Uncharacterized protein</fullName>
    </submittedName>
</protein>
<accession>A0AA40BUV2</accession>
<evidence type="ECO:0000256" key="1">
    <source>
        <dbReference type="SAM" id="Phobius"/>
    </source>
</evidence>
<comment type="caution">
    <text evidence="2">The sequence shown here is derived from an EMBL/GenBank/DDBJ whole genome shotgun (WGS) entry which is preliminary data.</text>
</comment>
<evidence type="ECO:0000313" key="2">
    <source>
        <dbReference type="EMBL" id="KAK0614494.1"/>
    </source>
</evidence>
<dbReference type="Proteomes" id="UP001175000">
    <property type="component" value="Unassembled WGS sequence"/>
</dbReference>
<keyword evidence="1" id="KW-0472">Membrane</keyword>
<feature type="transmembrane region" description="Helical" evidence="1">
    <location>
        <begin position="146"/>
        <end position="165"/>
    </location>
</feature>
<evidence type="ECO:0000313" key="3">
    <source>
        <dbReference type="Proteomes" id="UP001175000"/>
    </source>
</evidence>
<dbReference type="PANTHER" id="PTHR37577">
    <property type="entry name" value="INTEGRAL MEMBRANE PROTEIN"/>
    <property type="match status" value="1"/>
</dbReference>
<organism evidence="2 3">
    <name type="scientific">Immersiella caudata</name>
    <dbReference type="NCBI Taxonomy" id="314043"/>
    <lineage>
        <taxon>Eukaryota</taxon>
        <taxon>Fungi</taxon>
        <taxon>Dikarya</taxon>
        <taxon>Ascomycota</taxon>
        <taxon>Pezizomycotina</taxon>
        <taxon>Sordariomycetes</taxon>
        <taxon>Sordariomycetidae</taxon>
        <taxon>Sordariales</taxon>
        <taxon>Lasiosphaeriaceae</taxon>
        <taxon>Immersiella</taxon>
    </lineage>
</organism>
<feature type="transmembrane region" description="Helical" evidence="1">
    <location>
        <begin position="317"/>
        <end position="347"/>
    </location>
</feature>
<name>A0AA40BUV2_9PEZI</name>
<reference evidence="2" key="1">
    <citation type="submission" date="2023-06" db="EMBL/GenBank/DDBJ databases">
        <title>Genome-scale phylogeny and comparative genomics of the fungal order Sordariales.</title>
        <authorList>
            <consortium name="Lawrence Berkeley National Laboratory"/>
            <person name="Hensen N."/>
            <person name="Bonometti L."/>
            <person name="Westerberg I."/>
            <person name="Brannstrom I.O."/>
            <person name="Guillou S."/>
            <person name="Cros-Aarteil S."/>
            <person name="Calhoun S."/>
            <person name="Haridas S."/>
            <person name="Kuo A."/>
            <person name="Mondo S."/>
            <person name="Pangilinan J."/>
            <person name="Riley R."/>
            <person name="Labutti K."/>
            <person name="Andreopoulos B."/>
            <person name="Lipzen A."/>
            <person name="Chen C."/>
            <person name="Yanf M."/>
            <person name="Daum C."/>
            <person name="Ng V."/>
            <person name="Clum A."/>
            <person name="Steindorff A."/>
            <person name="Ohm R."/>
            <person name="Martin F."/>
            <person name="Silar P."/>
            <person name="Natvig D."/>
            <person name="Lalanne C."/>
            <person name="Gautier V."/>
            <person name="Ament-Velasquez S.L."/>
            <person name="Kruys A."/>
            <person name="Hutchinson M.I."/>
            <person name="Powell A.J."/>
            <person name="Barry K."/>
            <person name="Miller A.N."/>
            <person name="Grigoriev I.V."/>
            <person name="Debuchy R."/>
            <person name="Gladieux P."/>
            <person name="Thoren M.H."/>
            <person name="Johannesson H."/>
        </authorList>
    </citation>
    <scope>NUCLEOTIDE SEQUENCE</scope>
    <source>
        <strain evidence="2">CBS 606.72</strain>
    </source>
</reference>
<dbReference type="EMBL" id="JAULSU010000006">
    <property type="protein sequence ID" value="KAK0614494.1"/>
    <property type="molecule type" value="Genomic_DNA"/>
</dbReference>
<feature type="transmembrane region" description="Helical" evidence="1">
    <location>
        <begin position="177"/>
        <end position="196"/>
    </location>
</feature>
<gene>
    <name evidence="2" type="ORF">B0T14DRAFT_499752</name>
</gene>
<dbReference type="InterPro" id="IPR053018">
    <property type="entry name" value="Elsinochrome_Biosynth-Asso"/>
</dbReference>
<feature type="transmembrane region" description="Helical" evidence="1">
    <location>
        <begin position="107"/>
        <end position="134"/>
    </location>
</feature>
<sequence length="426" mass="48699">MAFFSDVNCSEHRALEANPDIAGPGVFAGFLGTAWLAIGLLLAYYFLAFDPALDPLRSGPISDPQPQVPRPNPVDASFHRLRSSITRVVSKRIRSPKREEMSEKLSIIFSQAVMTMSDLQIISGIAILISGYATLPQAMSVYYWKFILRFAWFSTITHLAALTCLRTYLFRNTSKRIIRLTLMLFLALILLIAMFFTGRINLDPDQYAICYFRLDFDRVPKRWSLGEDPFLYINPEFEKSGFSEEILMSCLLLIHNIFVRILKLRRWTQNGLLAQLSRRLLHWFATGVRRVTPDARRSAGVGSVFHVAYHMLIIQPLVALLTVINASALIYLSVVSEVYALLVAAIWGTLSLYNKHHSFENNEESRWEYGQVINVMIFLTPLITLSDQFSNIRMMFLDLLSEIRGMGCTCHVILKMWRKEPQLTAQ</sequence>
<proteinExistence type="predicted"/>
<dbReference type="AlphaFoldDB" id="A0AA40BUV2"/>
<keyword evidence="3" id="KW-1185">Reference proteome</keyword>
<dbReference type="PANTHER" id="PTHR37577:SF1">
    <property type="entry name" value="INTEGRAL MEMBRANE PROTEIN"/>
    <property type="match status" value="1"/>
</dbReference>
<keyword evidence="1" id="KW-0812">Transmembrane</keyword>
<keyword evidence="1" id="KW-1133">Transmembrane helix</keyword>